<evidence type="ECO:0000313" key="8">
    <source>
        <dbReference type="Proteomes" id="UP000278062"/>
    </source>
</evidence>
<name>A0A3M3RTT4_9PSED</name>
<dbReference type="PANTHER" id="PTHR33164:SF5">
    <property type="entry name" value="ORGANIC HYDROPEROXIDE RESISTANCE TRANSCRIPTIONAL REGULATOR"/>
    <property type="match status" value="1"/>
</dbReference>
<keyword evidence="5" id="KW-0804">Transcription</keyword>
<evidence type="ECO:0000259" key="6">
    <source>
        <dbReference type="PROSITE" id="PS50995"/>
    </source>
</evidence>
<evidence type="ECO:0000256" key="3">
    <source>
        <dbReference type="ARBA" id="ARBA00023015"/>
    </source>
</evidence>
<dbReference type="InterPro" id="IPR036388">
    <property type="entry name" value="WH-like_DNA-bd_sf"/>
</dbReference>
<dbReference type="SUPFAM" id="SSF46785">
    <property type="entry name" value="Winged helix' DNA-binding domain"/>
    <property type="match status" value="1"/>
</dbReference>
<organism evidence="7 8">
    <name type="scientific">Pseudomonas syringae pv. apii</name>
    <dbReference type="NCBI Taxonomy" id="81036"/>
    <lineage>
        <taxon>Bacteria</taxon>
        <taxon>Pseudomonadati</taxon>
        <taxon>Pseudomonadota</taxon>
        <taxon>Gammaproteobacteria</taxon>
        <taxon>Pseudomonadales</taxon>
        <taxon>Pseudomonadaceae</taxon>
        <taxon>Pseudomonas</taxon>
    </lineage>
</organism>
<protein>
    <submittedName>
        <fullName evidence="7">Organic hydroperoxide resistance transcriptional regulator</fullName>
    </submittedName>
</protein>
<dbReference type="InterPro" id="IPR055166">
    <property type="entry name" value="Transc_reg_Sar_Rot_HTH"/>
</dbReference>
<dbReference type="SMART" id="SM00347">
    <property type="entry name" value="HTH_MARR"/>
    <property type="match status" value="1"/>
</dbReference>
<dbReference type="AlphaFoldDB" id="A0A3M3RTT4"/>
<dbReference type="Pfam" id="PF22381">
    <property type="entry name" value="Staph_reg_Sar_Rot"/>
    <property type="match status" value="1"/>
</dbReference>
<feature type="domain" description="HTH marR-type" evidence="6">
    <location>
        <begin position="55"/>
        <end position="185"/>
    </location>
</feature>
<dbReference type="Gene3D" id="1.10.10.10">
    <property type="entry name" value="Winged helix-like DNA-binding domain superfamily/Winged helix DNA-binding domain"/>
    <property type="match status" value="1"/>
</dbReference>
<evidence type="ECO:0000256" key="2">
    <source>
        <dbReference type="ARBA" id="ARBA00022490"/>
    </source>
</evidence>
<evidence type="ECO:0000256" key="1">
    <source>
        <dbReference type="ARBA" id="ARBA00004496"/>
    </source>
</evidence>
<dbReference type="PRINTS" id="PR00598">
    <property type="entry name" value="HTHMARR"/>
</dbReference>
<reference evidence="7 8" key="1">
    <citation type="submission" date="2018-08" db="EMBL/GenBank/DDBJ databases">
        <title>Recombination of ecologically and evolutionarily significant loci maintains genetic cohesion in the Pseudomonas syringae species complex.</title>
        <authorList>
            <person name="Dillon M."/>
            <person name="Thakur S."/>
            <person name="Almeida R.N.D."/>
            <person name="Weir B.S."/>
            <person name="Guttman D.S."/>
        </authorList>
    </citation>
    <scope>NUCLEOTIDE SEQUENCE [LARGE SCALE GENOMIC DNA]</scope>
    <source>
        <strain evidence="7 8">1089_5</strain>
    </source>
</reference>
<evidence type="ECO:0000313" key="7">
    <source>
        <dbReference type="EMBL" id="RMN99816.1"/>
    </source>
</evidence>
<gene>
    <name evidence="7" type="ORF">ALQ49_100448</name>
</gene>
<dbReference type="Proteomes" id="UP000278062">
    <property type="component" value="Unassembled WGS sequence"/>
</dbReference>
<keyword evidence="4" id="KW-0238">DNA-binding</keyword>
<comment type="caution">
    <text evidence="7">The sequence shown here is derived from an EMBL/GenBank/DDBJ whole genome shotgun (WGS) entry which is preliminary data.</text>
</comment>
<dbReference type="GO" id="GO:0003677">
    <property type="term" value="F:DNA binding"/>
    <property type="evidence" value="ECO:0007669"/>
    <property type="project" value="UniProtKB-KW"/>
</dbReference>
<keyword evidence="3" id="KW-0805">Transcription regulation</keyword>
<proteinExistence type="predicted"/>
<evidence type="ECO:0000256" key="4">
    <source>
        <dbReference type="ARBA" id="ARBA00023125"/>
    </source>
</evidence>
<dbReference type="InterPro" id="IPR036390">
    <property type="entry name" value="WH_DNA-bd_sf"/>
</dbReference>
<dbReference type="GO" id="GO:0005737">
    <property type="term" value="C:cytoplasm"/>
    <property type="evidence" value="ECO:0007669"/>
    <property type="project" value="UniProtKB-SubCell"/>
</dbReference>
<dbReference type="GO" id="GO:0006950">
    <property type="term" value="P:response to stress"/>
    <property type="evidence" value="ECO:0007669"/>
    <property type="project" value="TreeGrafter"/>
</dbReference>
<evidence type="ECO:0000256" key="5">
    <source>
        <dbReference type="ARBA" id="ARBA00023163"/>
    </source>
</evidence>
<dbReference type="InterPro" id="IPR039422">
    <property type="entry name" value="MarR/SlyA-like"/>
</dbReference>
<dbReference type="PANTHER" id="PTHR33164">
    <property type="entry name" value="TRANSCRIPTIONAL REGULATOR, MARR FAMILY"/>
    <property type="match status" value="1"/>
</dbReference>
<keyword evidence="2" id="KW-0963">Cytoplasm</keyword>
<dbReference type="EMBL" id="RBPL01000044">
    <property type="protein sequence ID" value="RMN99816.1"/>
    <property type="molecule type" value="Genomic_DNA"/>
</dbReference>
<comment type="subcellular location">
    <subcellularLocation>
        <location evidence="1">Cytoplasm</location>
    </subcellularLocation>
</comment>
<dbReference type="GO" id="GO:0003700">
    <property type="term" value="F:DNA-binding transcription factor activity"/>
    <property type="evidence" value="ECO:0007669"/>
    <property type="project" value="InterPro"/>
</dbReference>
<accession>A0A3M3RTT4</accession>
<dbReference type="InterPro" id="IPR000835">
    <property type="entry name" value="HTH_MarR-typ"/>
</dbReference>
<sequence>MSSCGKAHSPESDAVIQVRLFCLKRLLLLLSSALDSSELENAMSANKSKARREVGTQLSFALYGAANRMIRLHKPLLEPLGLTFPQYLVMLELFSAAPRSVGELGARLAMDTGTITPLLKRLEVSGMVTRTRDRSDERRVLIALTEAGEALRDATWSITEQIKSACQLTDDGLETLRDTLNDFARPATD</sequence>
<dbReference type="PROSITE" id="PS50995">
    <property type="entry name" value="HTH_MARR_2"/>
    <property type="match status" value="1"/>
</dbReference>